<dbReference type="EMBL" id="FZOQ01000004">
    <property type="protein sequence ID" value="SNS29085.1"/>
    <property type="molecule type" value="Genomic_DNA"/>
</dbReference>
<keyword evidence="1" id="KW-0812">Transmembrane</keyword>
<proteinExistence type="predicted"/>
<feature type="transmembrane region" description="Helical" evidence="1">
    <location>
        <begin position="40"/>
        <end position="57"/>
    </location>
</feature>
<feature type="transmembrane region" description="Helical" evidence="1">
    <location>
        <begin position="132"/>
        <end position="152"/>
    </location>
</feature>
<evidence type="ECO:0000256" key="1">
    <source>
        <dbReference type="SAM" id="Phobius"/>
    </source>
</evidence>
<gene>
    <name evidence="2" type="ORF">SAMN06296052_104128</name>
</gene>
<keyword evidence="3" id="KW-1185">Reference proteome</keyword>
<organism evidence="2 3">
    <name type="scientific">Pontibacter ummariensis</name>
    <dbReference type="NCBI Taxonomy" id="1610492"/>
    <lineage>
        <taxon>Bacteria</taxon>
        <taxon>Pseudomonadati</taxon>
        <taxon>Bacteroidota</taxon>
        <taxon>Cytophagia</taxon>
        <taxon>Cytophagales</taxon>
        <taxon>Hymenobacteraceae</taxon>
        <taxon>Pontibacter</taxon>
    </lineage>
</organism>
<name>A0A239D9Q8_9BACT</name>
<evidence type="ECO:0000313" key="3">
    <source>
        <dbReference type="Proteomes" id="UP000198432"/>
    </source>
</evidence>
<evidence type="ECO:0000313" key="2">
    <source>
        <dbReference type="EMBL" id="SNS29085.1"/>
    </source>
</evidence>
<dbReference type="AlphaFoldDB" id="A0A239D9Q8"/>
<feature type="transmembrane region" description="Helical" evidence="1">
    <location>
        <begin position="104"/>
        <end position="123"/>
    </location>
</feature>
<keyword evidence="1" id="KW-1133">Transmembrane helix</keyword>
<feature type="transmembrane region" description="Helical" evidence="1">
    <location>
        <begin position="69"/>
        <end position="92"/>
    </location>
</feature>
<dbReference type="OrthoDB" id="893172at2"/>
<sequence length="205" mass="22461">MKNRTLGTIALLGAPFLFISFQFPATQSDALGDSSISSSFGLLYLLGWMCSIYALYRMRAAGESLVGKVLLPALLISLAIACTSNAYALVFPQDKSGLYFYLDLFWPISNLLMFVTGVTVALANKLPGWKRFVPLAVGSWFLLMASCVTLFGRTPITGTFLGLYATFAWSLMAVMIMETKDKRQPAPKAAKLIYSAEKRLPVQTV</sequence>
<keyword evidence="1" id="KW-0472">Membrane</keyword>
<feature type="transmembrane region" description="Helical" evidence="1">
    <location>
        <begin position="158"/>
        <end position="177"/>
    </location>
</feature>
<dbReference type="RefSeq" id="WP_089318313.1">
    <property type="nucleotide sequence ID" value="NZ_FZOQ01000004.1"/>
</dbReference>
<protein>
    <submittedName>
        <fullName evidence="2">Uncharacterized protein</fullName>
    </submittedName>
</protein>
<accession>A0A239D9Q8</accession>
<reference evidence="3" key="1">
    <citation type="submission" date="2017-06" db="EMBL/GenBank/DDBJ databases">
        <authorList>
            <person name="Varghese N."/>
            <person name="Submissions S."/>
        </authorList>
    </citation>
    <scope>NUCLEOTIDE SEQUENCE [LARGE SCALE GENOMIC DNA]</scope>
    <source>
        <strain evidence="3">NKM1</strain>
    </source>
</reference>
<dbReference type="Proteomes" id="UP000198432">
    <property type="component" value="Unassembled WGS sequence"/>
</dbReference>